<reference evidence="1" key="1">
    <citation type="submission" date="2025-08" db="UniProtKB">
        <authorList>
            <consortium name="Ensembl"/>
        </authorList>
    </citation>
    <scope>IDENTIFICATION</scope>
</reference>
<organism evidence="1 2">
    <name type="scientific">Poecilia mexicana</name>
    <dbReference type="NCBI Taxonomy" id="48701"/>
    <lineage>
        <taxon>Eukaryota</taxon>
        <taxon>Metazoa</taxon>
        <taxon>Chordata</taxon>
        <taxon>Craniata</taxon>
        <taxon>Vertebrata</taxon>
        <taxon>Euteleostomi</taxon>
        <taxon>Actinopterygii</taxon>
        <taxon>Neopterygii</taxon>
        <taxon>Teleostei</taxon>
        <taxon>Neoteleostei</taxon>
        <taxon>Acanthomorphata</taxon>
        <taxon>Ovalentaria</taxon>
        <taxon>Atherinomorphae</taxon>
        <taxon>Cyprinodontiformes</taxon>
        <taxon>Poeciliidae</taxon>
        <taxon>Poeciliinae</taxon>
        <taxon>Poecilia</taxon>
    </lineage>
</organism>
<proteinExistence type="predicted"/>
<dbReference type="AlphaFoldDB" id="A0A3B3WKS6"/>
<dbReference type="Ensembl" id="ENSPMET00000011165.1">
    <property type="protein sequence ID" value="ENSPMEP00000003254.1"/>
    <property type="gene ID" value="ENSPMEG00000004369.1"/>
</dbReference>
<evidence type="ECO:0000313" key="2">
    <source>
        <dbReference type="Proteomes" id="UP000261480"/>
    </source>
</evidence>
<reference evidence="1" key="2">
    <citation type="submission" date="2025-09" db="UniProtKB">
        <authorList>
            <consortium name="Ensembl"/>
        </authorList>
    </citation>
    <scope>IDENTIFICATION</scope>
</reference>
<sequence length="105" mass="12104">MWFKNLKQETTLTDSLGIHPVKKKCGSSFGIISRSLKMPNSAVQAIIRKYRHDGNTDSRTEAQGLVKMLLKLVRRKKPLLQLAVCKCPQGQRPSFWRHFLAKILW</sequence>
<protein>
    <submittedName>
        <fullName evidence="1">Uncharacterized protein</fullName>
    </submittedName>
</protein>
<accession>A0A3B3WKS6</accession>
<dbReference type="Proteomes" id="UP000261480">
    <property type="component" value="Unplaced"/>
</dbReference>
<name>A0A3B3WKS6_9TELE</name>
<evidence type="ECO:0000313" key="1">
    <source>
        <dbReference type="Ensembl" id="ENSPMEP00000003254.1"/>
    </source>
</evidence>
<dbReference type="InterPro" id="IPR036388">
    <property type="entry name" value="WH-like_DNA-bd_sf"/>
</dbReference>
<keyword evidence="2" id="KW-1185">Reference proteome</keyword>
<dbReference type="Gene3D" id="1.10.10.10">
    <property type="entry name" value="Winged helix-like DNA-binding domain superfamily/Winged helix DNA-binding domain"/>
    <property type="match status" value="1"/>
</dbReference>